<dbReference type="InterPro" id="IPR003489">
    <property type="entry name" value="RHF/RaiA"/>
</dbReference>
<dbReference type="CDD" id="cd00552">
    <property type="entry name" value="RaiA"/>
    <property type="match status" value="1"/>
</dbReference>
<reference evidence="1 2" key="1">
    <citation type="submission" date="2021-12" db="EMBL/GenBank/DDBJ databases">
        <title>Genome sequencing of bacteria with rrn-lacking chromosome and rrn-plasmid.</title>
        <authorList>
            <person name="Anda M."/>
            <person name="Iwasaki W."/>
        </authorList>
    </citation>
    <scope>NUCLEOTIDE SEQUENCE [LARGE SCALE GENOMIC DNA]</scope>
    <source>
        <strain evidence="1 2">NBRC 101262</strain>
    </source>
</reference>
<proteinExistence type="predicted"/>
<name>A0ABM7VAT2_9BACT</name>
<dbReference type="InterPro" id="IPR036567">
    <property type="entry name" value="RHF-like"/>
</dbReference>
<accession>A0ABM7VAT2</accession>
<evidence type="ECO:0000313" key="2">
    <source>
        <dbReference type="Proteomes" id="UP001354989"/>
    </source>
</evidence>
<gene>
    <name evidence="1" type="ORF">PEPS_03100</name>
</gene>
<evidence type="ECO:0000313" key="1">
    <source>
        <dbReference type="EMBL" id="BDC98029.1"/>
    </source>
</evidence>
<dbReference type="Proteomes" id="UP001354989">
    <property type="component" value="Chromosome"/>
</dbReference>
<dbReference type="Pfam" id="PF02482">
    <property type="entry name" value="Ribosomal_S30AE"/>
    <property type="match status" value="1"/>
</dbReference>
<protein>
    <recommendedName>
        <fullName evidence="3">Ribosome-associated translation inhibitor RaiA</fullName>
    </recommendedName>
</protein>
<dbReference type="EMBL" id="AP025292">
    <property type="protein sequence ID" value="BDC98029.1"/>
    <property type="molecule type" value="Genomic_DNA"/>
</dbReference>
<dbReference type="Gene3D" id="3.30.160.100">
    <property type="entry name" value="Ribosome hibernation promotion factor-like"/>
    <property type="match status" value="1"/>
</dbReference>
<dbReference type="SUPFAM" id="SSF69754">
    <property type="entry name" value="Ribosome binding protein Y (YfiA homologue)"/>
    <property type="match status" value="1"/>
</dbReference>
<organism evidence="1 2">
    <name type="scientific">Persicobacter psychrovividus</name>
    <dbReference type="NCBI Taxonomy" id="387638"/>
    <lineage>
        <taxon>Bacteria</taxon>
        <taxon>Pseudomonadati</taxon>
        <taxon>Bacteroidota</taxon>
        <taxon>Cytophagia</taxon>
        <taxon>Cytophagales</taxon>
        <taxon>Persicobacteraceae</taxon>
        <taxon>Persicobacter</taxon>
    </lineage>
</organism>
<evidence type="ECO:0008006" key="3">
    <source>
        <dbReference type="Google" id="ProtNLM"/>
    </source>
</evidence>
<dbReference type="NCBIfam" id="TIGR00741">
    <property type="entry name" value="yfiA"/>
    <property type="match status" value="1"/>
</dbReference>
<keyword evidence="2" id="KW-1185">Reference proteome</keyword>
<sequence length="123" mass="14162">MKLQMHSIHFTADIKLTDFIQKKVEKLETFFDKIIDGEVFLRLANSDENENKIVEIKLNLPKAQLFAKSSGTSFEAATDEATESLRRQIKKYKEKLTDKQSKRAAVIAQANVIEPEEFEEEVD</sequence>